<sequence>MNRIFFIICTIFLFGCGGNDDPPAKPERVRLIYPEKDSECNTGIIIDDLSSRVEFKWQASNNTDIYEVRVTNLNTSVTQTISTASLSAKLPLQKGAPYSWFVTSKNSQVPETATSEVWRFYNSGFVTTYPPFPAEIISPKSGASVFKDINNEITLEWSGADVDEDLLGFEVYFSSENPPVALVATLAADFVDYKVSVLSNTVYYWRIISKDKAGNTSDSGVYEFKVL</sequence>
<proteinExistence type="predicted"/>
<dbReference type="EMBL" id="JAIRBC010000009">
    <property type="protein sequence ID" value="MCG2460603.1"/>
    <property type="molecule type" value="Genomic_DNA"/>
</dbReference>
<keyword evidence="2" id="KW-1185">Reference proteome</keyword>
<dbReference type="PROSITE" id="PS51257">
    <property type="entry name" value="PROKAR_LIPOPROTEIN"/>
    <property type="match status" value="1"/>
</dbReference>
<dbReference type="Gene3D" id="2.60.40.10">
    <property type="entry name" value="Immunoglobulins"/>
    <property type="match status" value="1"/>
</dbReference>
<dbReference type="AlphaFoldDB" id="A0AAE3JQU4"/>
<evidence type="ECO:0000313" key="2">
    <source>
        <dbReference type="Proteomes" id="UP001200642"/>
    </source>
</evidence>
<accession>A0AAE3JQU4</accession>
<protein>
    <recommendedName>
        <fullName evidence="3">Fibronectin type-III domain-containing protein</fullName>
    </recommendedName>
</protein>
<comment type="caution">
    <text evidence="1">The sequence shown here is derived from an EMBL/GenBank/DDBJ whole genome shotgun (WGS) entry which is preliminary data.</text>
</comment>
<reference evidence="1" key="1">
    <citation type="submission" date="2023-02" db="EMBL/GenBank/DDBJ databases">
        <title>Genome of Flavobacteriaceae gen. nov. sp. strain F89.</title>
        <authorList>
            <person name="Wang Y."/>
        </authorList>
    </citation>
    <scope>NUCLEOTIDE SEQUENCE</scope>
    <source>
        <strain evidence="1">F89</strain>
    </source>
</reference>
<evidence type="ECO:0008006" key="3">
    <source>
        <dbReference type="Google" id="ProtNLM"/>
    </source>
</evidence>
<evidence type="ECO:0000313" key="1">
    <source>
        <dbReference type="EMBL" id="MCG2460603.1"/>
    </source>
</evidence>
<name>A0AAE3JQU4_9FLAO</name>
<dbReference type="Proteomes" id="UP001200642">
    <property type="component" value="Unassembled WGS sequence"/>
</dbReference>
<gene>
    <name evidence="1" type="ORF">K8352_07585</name>
</gene>
<dbReference type="RefSeq" id="WP_317901747.1">
    <property type="nucleotide sequence ID" value="NZ_JAIRBC010000009.1"/>
</dbReference>
<dbReference type="InterPro" id="IPR013783">
    <property type="entry name" value="Ig-like_fold"/>
</dbReference>
<organism evidence="1 2">
    <name type="scientific">Cerina litoralis</name>
    <dbReference type="NCBI Taxonomy" id="2874477"/>
    <lineage>
        <taxon>Bacteria</taxon>
        <taxon>Pseudomonadati</taxon>
        <taxon>Bacteroidota</taxon>
        <taxon>Flavobacteriia</taxon>
        <taxon>Flavobacteriales</taxon>
        <taxon>Flavobacteriaceae</taxon>
        <taxon>Cerina</taxon>
    </lineage>
</organism>